<dbReference type="SUPFAM" id="SSF47384">
    <property type="entry name" value="Homodimeric domain of signal transducing histidine kinase"/>
    <property type="match status" value="1"/>
</dbReference>
<dbReference type="InterPro" id="IPR003594">
    <property type="entry name" value="HATPase_dom"/>
</dbReference>
<dbReference type="GO" id="GO:0005524">
    <property type="term" value="F:ATP binding"/>
    <property type="evidence" value="ECO:0007669"/>
    <property type="project" value="UniProtKB-KW"/>
</dbReference>
<keyword evidence="12" id="KW-1185">Reference proteome</keyword>
<evidence type="ECO:0000256" key="6">
    <source>
        <dbReference type="ARBA" id="ARBA00022679"/>
    </source>
</evidence>
<evidence type="ECO:0000313" key="12">
    <source>
        <dbReference type="Proteomes" id="UP000515561"/>
    </source>
</evidence>
<dbReference type="CDD" id="cd00082">
    <property type="entry name" value="HisKA"/>
    <property type="match status" value="1"/>
</dbReference>
<keyword evidence="5" id="KW-0597">Phosphoprotein</keyword>
<dbReference type="RefSeq" id="WP_184092665.1">
    <property type="nucleotide sequence ID" value="NZ_AP023367.1"/>
</dbReference>
<evidence type="ECO:0000256" key="8">
    <source>
        <dbReference type="ARBA" id="ARBA00022777"/>
    </source>
</evidence>
<evidence type="ECO:0000256" key="4">
    <source>
        <dbReference type="ARBA" id="ARBA00022475"/>
    </source>
</evidence>
<keyword evidence="9" id="KW-0067">ATP-binding</keyword>
<keyword evidence="7" id="KW-0547">Nucleotide-binding</keyword>
<dbReference type="InterPro" id="IPR036890">
    <property type="entry name" value="HATPase_C_sf"/>
</dbReference>
<dbReference type="InterPro" id="IPR050980">
    <property type="entry name" value="2C_sensor_his_kinase"/>
</dbReference>
<keyword evidence="4" id="KW-1003">Cell membrane</keyword>
<evidence type="ECO:0000256" key="3">
    <source>
        <dbReference type="ARBA" id="ARBA00012438"/>
    </source>
</evidence>
<evidence type="ECO:0000256" key="2">
    <source>
        <dbReference type="ARBA" id="ARBA00004651"/>
    </source>
</evidence>
<dbReference type="KEGG" id="acel:acsn021_04840"/>
<dbReference type="PANTHER" id="PTHR44936">
    <property type="entry name" value="SENSOR PROTEIN CREC"/>
    <property type="match status" value="1"/>
</dbReference>
<name>A0A6S6QZX5_9FIRM</name>
<dbReference type="PROSITE" id="PS50885">
    <property type="entry name" value="HAMP"/>
    <property type="match status" value="1"/>
</dbReference>
<evidence type="ECO:0000256" key="1">
    <source>
        <dbReference type="ARBA" id="ARBA00000085"/>
    </source>
</evidence>
<dbReference type="Gene3D" id="3.30.565.10">
    <property type="entry name" value="Histidine kinase-like ATPase, C-terminal domain"/>
    <property type="match status" value="1"/>
</dbReference>
<dbReference type="InterPro" id="IPR036097">
    <property type="entry name" value="HisK_dim/P_sf"/>
</dbReference>
<dbReference type="InterPro" id="IPR003660">
    <property type="entry name" value="HAMP_dom"/>
</dbReference>
<dbReference type="PROSITE" id="PS50109">
    <property type="entry name" value="HIS_KIN"/>
    <property type="match status" value="1"/>
</dbReference>
<proteinExistence type="predicted"/>
<dbReference type="SMART" id="SM00387">
    <property type="entry name" value="HATPase_c"/>
    <property type="match status" value="1"/>
</dbReference>
<organism evidence="11 12">
    <name type="scientific">Anaerocolumna cellulosilytica</name>
    <dbReference type="NCBI Taxonomy" id="433286"/>
    <lineage>
        <taxon>Bacteria</taxon>
        <taxon>Bacillati</taxon>
        <taxon>Bacillota</taxon>
        <taxon>Clostridia</taxon>
        <taxon>Lachnospirales</taxon>
        <taxon>Lachnospiraceae</taxon>
        <taxon>Anaerocolumna</taxon>
    </lineage>
</organism>
<dbReference type="Pfam" id="PF00512">
    <property type="entry name" value="HisKA"/>
    <property type="match status" value="1"/>
</dbReference>
<dbReference type="SUPFAM" id="SSF55874">
    <property type="entry name" value="ATPase domain of HSP90 chaperone/DNA topoisomerase II/histidine kinase"/>
    <property type="match status" value="1"/>
</dbReference>
<dbReference type="Pfam" id="PF02518">
    <property type="entry name" value="HATPase_c"/>
    <property type="match status" value="1"/>
</dbReference>
<evidence type="ECO:0000256" key="7">
    <source>
        <dbReference type="ARBA" id="ARBA00022741"/>
    </source>
</evidence>
<accession>A0A6S6QZX5</accession>
<gene>
    <name evidence="11" type="ORF">acsn021_04840</name>
</gene>
<dbReference type="EMBL" id="AP023367">
    <property type="protein sequence ID" value="BCJ92915.1"/>
    <property type="molecule type" value="Genomic_DNA"/>
</dbReference>
<evidence type="ECO:0000256" key="10">
    <source>
        <dbReference type="ARBA" id="ARBA00023012"/>
    </source>
</evidence>
<evidence type="ECO:0000256" key="5">
    <source>
        <dbReference type="ARBA" id="ARBA00022553"/>
    </source>
</evidence>
<dbReference type="InterPro" id="IPR003661">
    <property type="entry name" value="HisK_dim/P_dom"/>
</dbReference>
<dbReference type="Gene3D" id="1.10.287.130">
    <property type="match status" value="1"/>
</dbReference>
<reference evidence="11 12" key="1">
    <citation type="journal article" date="2016" name="Int. J. Syst. Evol. Microbiol.">
        <title>Descriptions of Anaerotaenia torta gen. nov., sp. nov. and Anaerocolumna cellulosilytica gen. nov., sp. nov. isolated from a methanogenic reactor of cattle waste.</title>
        <authorList>
            <person name="Uek A."/>
            <person name="Ohtaki Y."/>
            <person name="Kaku N."/>
            <person name="Ueki K."/>
        </authorList>
    </citation>
    <scope>NUCLEOTIDE SEQUENCE [LARGE SCALE GENOMIC DNA]</scope>
    <source>
        <strain evidence="11 12">SN021</strain>
    </source>
</reference>
<sequence length="379" mass="43338">MKNLPFSVTLDTNHAPEYEWESFSKNHMISDTFYISEARIVQGESRYTTYFALTITDNSIVATIMSVTTPDMKDIMPVVLQSLPMIAAVVALFVLLLSQIFSKWIITPIIRLSRHTESAKLSVNMNIVPINLGGNDEITSLSRNLNELYEKLRKNYKDLEDNNVTLSLENERQEVFLRAFSHQLKPPISAALLLVQSMYEEVGKYKDTKFYLPKVKDQLISMQKIVEDIIYLSHRSENTRMEEQNLDDIVTTSLKELDIPITEKSLYLDIEGITGTITTDAEMMKMIIDNLLNNAVFHTPDNGHIHIIQSVKKLQIINYGTSIPEKLLPHIFEPFVTSNNRQKGHGLGLYIVRYYAQCLKCEVSVHNINHGVEAVVVWK</sequence>
<dbReference type="PANTHER" id="PTHR44936:SF9">
    <property type="entry name" value="SENSOR PROTEIN CREC"/>
    <property type="match status" value="1"/>
</dbReference>
<keyword evidence="10" id="KW-0902">Two-component regulatory system</keyword>
<dbReference type="InterPro" id="IPR005467">
    <property type="entry name" value="His_kinase_dom"/>
</dbReference>
<dbReference type="SMART" id="SM00388">
    <property type="entry name" value="HisKA"/>
    <property type="match status" value="1"/>
</dbReference>
<dbReference type="Gene3D" id="6.10.340.10">
    <property type="match status" value="1"/>
</dbReference>
<keyword evidence="4" id="KW-0472">Membrane</keyword>
<comment type="subcellular location">
    <subcellularLocation>
        <location evidence="2">Cell membrane</location>
        <topology evidence="2">Multi-pass membrane protein</topology>
    </subcellularLocation>
</comment>
<protein>
    <recommendedName>
        <fullName evidence="3">histidine kinase</fullName>
        <ecNumber evidence="3">2.7.13.3</ecNumber>
    </recommendedName>
</protein>
<keyword evidence="8" id="KW-0418">Kinase</keyword>
<dbReference type="GO" id="GO:0005886">
    <property type="term" value="C:plasma membrane"/>
    <property type="evidence" value="ECO:0007669"/>
    <property type="project" value="UniProtKB-SubCell"/>
</dbReference>
<dbReference type="GO" id="GO:0000155">
    <property type="term" value="F:phosphorelay sensor kinase activity"/>
    <property type="evidence" value="ECO:0007669"/>
    <property type="project" value="InterPro"/>
</dbReference>
<keyword evidence="6" id="KW-0808">Transferase</keyword>
<evidence type="ECO:0000313" key="11">
    <source>
        <dbReference type="EMBL" id="BCJ92915.1"/>
    </source>
</evidence>
<comment type="catalytic activity">
    <reaction evidence="1">
        <text>ATP + protein L-histidine = ADP + protein N-phospho-L-histidine.</text>
        <dbReference type="EC" id="2.7.13.3"/>
    </reaction>
</comment>
<evidence type="ECO:0000256" key="9">
    <source>
        <dbReference type="ARBA" id="ARBA00022840"/>
    </source>
</evidence>
<dbReference type="EC" id="2.7.13.3" evidence="3"/>
<dbReference type="Proteomes" id="UP000515561">
    <property type="component" value="Chromosome"/>
</dbReference>
<dbReference type="AlphaFoldDB" id="A0A6S6QZX5"/>